<organism evidence="2 3">
    <name type="scientific">Vanrija albida</name>
    <dbReference type="NCBI Taxonomy" id="181172"/>
    <lineage>
        <taxon>Eukaryota</taxon>
        <taxon>Fungi</taxon>
        <taxon>Dikarya</taxon>
        <taxon>Basidiomycota</taxon>
        <taxon>Agaricomycotina</taxon>
        <taxon>Tremellomycetes</taxon>
        <taxon>Trichosporonales</taxon>
        <taxon>Trichosporonaceae</taxon>
        <taxon>Vanrija</taxon>
    </lineage>
</organism>
<sequence length="122" mass="13507">MGDAYRSQVAVAHGPRVAVFTSNAIVIFEDAAFEPLPAAEVPRLRATILKRPERSSSLMHLFVSMDERAIYEVVSDEEGSGPRNPHDGEGDRDPKDRLRIISFGQAALALSPIHLIHHHRSM</sequence>
<gene>
    <name evidence="2" type="ORF">Q8F55_008865</name>
</gene>
<evidence type="ECO:0008006" key="4">
    <source>
        <dbReference type="Google" id="ProtNLM"/>
    </source>
</evidence>
<dbReference type="RefSeq" id="XP_069205183.1">
    <property type="nucleotide sequence ID" value="XM_069357246.1"/>
</dbReference>
<comment type="caution">
    <text evidence="2">The sequence shown here is derived from an EMBL/GenBank/DDBJ whole genome shotgun (WGS) entry which is preliminary data.</text>
</comment>
<proteinExistence type="predicted"/>
<reference evidence="2 3" key="1">
    <citation type="submission" date="2023-08" db="EMBL/GenBank/DDBJ databases">
        <title>Annotated Genome Sequence of Vanrija albida AlHP1.</title>
        <authorList>
            <person name="Herzog R."/>
        </authorList>
    </citation>
    <scope>NUCLEOTIDE SEQUENCE [LARGE SCALE GENOMIC DNA]</scope>
    <source>
        <strain evidence="2 3">AlHP1</strain>
    </source>
</reference>
<name>A0ABR3PS11_9TREE</name>
<protein>
    <recommendedName>
        <fullName evidence="4">CNH domain-containing protein</fullName>
    </recommendedName>
</protein>
<evidence type="ECO:0000313" key="2">
    <source>
        <dbReference type="EMBL" id="KAL1405239.1"/>
    </source>
</evidence>
<keyword evidence="3" id="KW-1185">Reference proteome</keyword>
<dbReference type="GeneID" id="95989908"/>
<evidence type="ECO:0000256" key="1">
    <source>
        <dbReference type="SAM" id="MobiDB-lite"/>
    </source>
</evidence>
<dbReference type="Proteomes" id="UP001565368">
    <property type="component" value="Unassembled WGS sequence"/>
</dbReference>
<feature type="compositionally biased region" description="Basic and acidic residues" evidence="1">
    <location>
        <begin position="84"/>
        <end position="96"/>
    </location>
</feature>
<dbReference type="EMBL" id="JBBXJM010000007">
    <property type="protein sequence ID" value="KAL1405239.1"/>
    <property type="molecule type" value="Genomic_DNA"/>
</dbReference>
<evidence type="ECO:0000313" key="3">
    <source>
        <dbReference type="Proteomes" id="UP001565368"/>
    </source>
</evidence>
<feature type="region of interest" description="Disordered" evidence="1">
    <location>
        <begin position="75"/>
        <end position="96"/>
    </location>
</feature>
<accession>A0ABR3PS11</accession>